<evidence type="ECO:0000313" key="11">
    <source>
        <dbReference type="EMBL" id="MBC9794899.1"/>
    </source>
</evidence>
<dbReference type="PRINTS" id="PR00344">
    <property type="entry name" value="BCTRLSENSOR"/>
</dbReference>
<dbReference type="Pfam" id="PF00072">
    <property type="entry name" value="Response_reg"/>
    <property type="match status" value="1"/>
</dbReference>
<dbReference type="SUPFAM" id="SSF47384">
    <property type="entry name" value="Homodimeric domain of signal transducing histidine kinase"/>
    <property type="match status" value="1"/>
</dbReference>
<dbReference type="Pfam" id="PF13185">
    <property type="entry name" value="GAF_2"/>
    <property type="match status" value="1"/>
</dbReference>
<dbReference type="InterPro" id="IPR036097">
    <property type="entry name" value="HisK_dim/P_sf"/>
</dbReference>
<dbReference type="SUPFAM" id="SSF55874">
    <property type="entry name" value="ATPase domain of HSP90 chaperone/DNA topoisomerase II/histidine kinase"/>
    <property type="match status" value="1"/>
</dbReference>
<dbReference type="Pfam" id="PF02518">
    <property type="entry name" value="HATPase_c"/>
    <property type="match status" value="1"/>
</dbReference>
<feature type="domain" description="PAC" evidence="10">
    <location>
        <begin position="82"/>
        <end position="134"/>
    </location>
</feature>
<dbReference type="Gene3D" id="2.10.70.100">
    <property type="match status" value="1"/>
</dbReference>
<dbReference type="InterPro" id="IPR011006">
    <property type="entry name" value="CheY-like_superfamily"/>
</dbReference>
<dbReference type="CDD" id="cd00130">
    <property type="entry name" value="PAS"/>
    <property type="match status" value="2"/>
</dbReference>
<dbReference type="PANTHER" id="PTHR43047:SF72">
    <property type="entry name" value="OSMOSENSING HISTIDINE PROTEIN KINASE SLN1"/>
    <property type="match status" value="1"/>
</dbReference>
<dbReference type="PROSITE" id="PS50113">
    <property type="entry name" value="PAC"/>
    <property type="match status" value="3"/>
</dbReference>
<gene>
    <name evidence="11" type="ORF">IBL28_02885</name>
</gene>
<dbReference type="InterPro" id="IPR004358">
    <property type="entry name" value="Sig_transdc_His_kin-like_C"/>
</dbReference>
<evidence type="ECO:0000259" key="9">
    <source>
        <dbReference type="PROSITE" id="PS50112"/>
    </source>
</evidence>
<dbReference type="PROSITE" id="PS50112">
    <property type="entry name" value="PAS"/>
    <property type="match status" value="1"/>
</dbReference>
<dbReference type="SMART" id="SM00091">
    <property type="entry name" value="PAS"/>
    <property type="match status" value="2"/>
</dbReference>
<dbReference type="PROSITE" id="PS50110">
    <property type="entry name" value="RESPONSE_REGULATORY"/>
    <property type="match status" value="1"/>
</dbReference>
<evidence type="ECO:0000259" key="7">
    <source>
        <dbReference type="PROSITE" id="PS50109"/>
    </source>
</evidence>
<dbReference type="InterPro" id="IPR029016">
    <property type="entry name" value="GAF-like_dom_sf"/>
</dbReference>
<evidence type="ECO:0000256" key="5">
    <source>
        <dbReference type="ARBA" id="ARBA00022777"/>
    </source>
</evidence>
<accession>A0A926JPC4</accession>
<evidence type="ECO:0000256" key="2">
    <source>
        <dbReference type="ARBA" id="ARBA00012438"/>
    </source>
</evidence>
<dbReference type="Gene3D" id="3.30.450.20">
    <property type="entry name" value="PAS domain"/>
    <property type="match status" value="4"/>
</dbReference>
<proteinExistence type="predicted"/>
<name>A0A926JPC4_9FLAO</name>
<dbReference type="InterPro" id="IPR036890">
    <property type="entry name" value="HATPase_C_sf"/>
</dbReference>
<dbReference type="Gene3D" id="1.10.287.130">
    <property type="match status" value="1"/>
</dbReference>
<dbReference type="Proteomes" id="UP000653730">
    <property type="component" value="Unassembled WGS sequence"/>
</dbReference>
<dbReference type="InterPro" id="IPR035965">
    <property type="entry name" value="PAS-like_dom_sf"/>
</dbReference>
<dbReference type="InterPro" id="IPR001789">
    <property type="entry name" value="Sig_transdc_resp-reg_receiver"/>
</dbReference>
<dbReference type="InterPro" id="IPR003661">
    <property type="entry name" value="HisK_dim/P_dom"/>
</dbReference>
<dbReference type="InterPro" id="IPR000700">
    <property type="entry name" value="PAS-assoc_C"/>
</dbReference>
<keyword evidence="12" id="KW-1185">Reference proteome</keyword>
<dbReference type="CDD" id="cd00082">
    <property type="entry name" value="HisKA"/>
    <property type="match status" value="1"/>
</dbReference>
<feature type="domain" description="Response regulatory" evidence="8">
    <location>
        <begin position="979"/>
        <end position="1093"/>
    </location>
</feature>
<feature type="domain" description="PAC" evidence="10">
    <location>
        <begin position="665"/>
        <end position="716"/>
    </location>
</feature>
<dbReference type="PROSITE" id="PS50109">
    <property type="entry name" value="HIS_KIN"/>
    <property type="match status" value="1"/>
</dbReference>
<comment type="caution">
    <text evidence="11">The sequence shown here is derived from an EMBL/GenBank/DDBJ whole genome shotgun (WGS) entry which is preliminary data.</text>
</comment>
<dbReference type="GO" id="GO:0009927">
    <property type="term" value="F:histidine phosphotransfer kinase activity"/>
    <property type="evidence" value="ECO:0007669"/>
    <property type="project" value="TreeGrafter"/>
</dbReference>
<dbReference type="EC" id="2.7.13.3" evidence="2"/>
<dbReference type="SMART" id="SM00387">
    <property type="entry name" value="HATPase_c"/>
    <property type="match status" value="1"/>
</dbReference>
<keyword evidence="5" id="KW-0418">Kinase</keyword>
<dbReference type="PANTHER" id="PTHR43047">
    <property type="entry name" value="TWO-COMPONENT HISTIDINE PROTEIN KINASE"/>
    <property type="match status" value="1"/>
</dbReference>
<dbReference type="EMBL" id="JACVDC010000004">
    <property type="protein sequence ID" value="MBC9794899.1"/>
    <property type="molecule type" value="Genomic_DNA"/>
</dbReference>
<dbReference type="Gene3D" id="3.30.565.10">
    <property type="entry name" value="Histidine kinase-like ATPase, C-terminal domain"/>
    <property type="match status" value="1"/>
</dbReference>
<dbReference type="Pfam" id="PF13426">
    <property type="entry name" value="PAS_9"/>
    <property type="match status" value="1"/>
</dbReference>
<evidence type="ECO:0000259" key="8">
    <source>
        <dbReference type="PROSITE" id="PS50110"/>
    </source>
</evidence>
<dbReference type="SUPFAM" id="SSF52172">
    <property type="entry name" value="CheY-like"/>
    <property type="match status" value="1"/>
</dbReference>
<evidence type="ECO:0000256" key="4">
    <source>
        <dbReference type="ARBA" id="ARBA00022679"/>
    </source>
</evidence>
<comment type="catalytic activity">
    <reaction evidence="1">
        <text>ATP + protein L-histidine = ADP + protein N-phospho-L-histidine.</text>
        <dbReference type="EC" id="2.7.13.3"/>
    </reaction>
</comment>
<evidence type="ECO:0000313" key="12">
    <source>
        <dbReference type="Proteomes" id="UP000653730"/>
    </source>
</evidence>
<feature type="domain" description="PAS" evidence="9">
    <location>
        <begin position="9"/>
        <end position="79"/>
    </location>
</feature>
<feature type="domain" description="Histidine kinase" evidence="7">
    <location>
        <begin position="734"/>
        <end position="954"/>
    </location>
</feature>
<dbReference type="InterPro" id="IPR003594">
    <property type="entry name" value="HATPase_dom"/>
</dbReference>
<reference evidence="11 12" key="1">
    <citation type="submission" date="2020-09" db="EMBL/GenBank/DDBJ databases">
        <title>Sinomicrobium weinanense sp. nov., a halophilic bacteria isolated from saline-alkali soil.</title>
        <authorList>
            <person name="Wu P."/>
            <person name="Ren H."/>
            <person name="Mei Y."/>
            <person name="Liang Y."/>
            <person name="Chen Z."/>
        </authorList>
    </citation>
    <scope>NUCLEOTIDE SEQUENCE [LARGE SCALE GENOMIC DNA]</scope>
    <source>
        <strain evidence="11 12">FJxs</strain>
    </source>
</reference>
<dbReference type="InterPro" id="IPR005467">
    <property type="entry name" value="His_kinase_dom"/>
</dbReference>
<sequence>MNTENTLHNYKQVQEVLQVAPVGAVQCDMNGDCFFVNKAWEKISGLSFEESLGKKWLRIVLEEDIPAISQVIQQAVNEVKEVTFFYRIRHPKGGIRYLKTTAKPVFDDTGKGQYFTGYIQDVTEKTLSTAQIRSQNRLFGILKDIQDRFYLSESPYELFNTLLQNIIEITESEFGFIGEILPDKQTGQPYLKTLAISNIAWDEKSRKIYEDTKTDGVVFTNLNTLFGQVMQTGETYISNTPATDKKRGGTPKGHPKLRSFIGLPAKTNSELVGMIGIANRKNGYDTSFAEFLSPLLSTFASLVAFHRLTGAKQLADTRKEELNNHLQSLITSLEDIVLEIDGNMVFRNVWVKDEKMLFMPREKFLGKPLPEVFGSQAPFFVKHIGKVIKTGKPSAFEYKHINPAIDKWYKAKVTPVNKAKQPGAYKMAIIIQDITQRTKYIEALKTEKEKLERTNLLFDFSQELSKIGGWEINIKTGKMFWTKQTHIILEISPEELEKISHKQLLDLFEKRGAGLLKKKSREAVAKKNPYDVVSPISTPEGHTKWIRSIGIPIVRNNKVVTLRGAILDITQQKETELALQQTKEKLERSNLLLDASQELSKTGGWENNIKTGEIFWTKQHYNIMGFSPEAIKQMSYKDLFDSVLKEDRHIIEGAFKNSIRKKTTYDATFRIVTPSGEEKWVRSIGFPVLKDGQTYMLRGSIMDITQKKEDEMALIQARDAAENAARAKTDFLSVMSHEIRTPLNGIIGITNLLKLNHTPGQKEYIDNLMFSADHLLQLINDILDLNKIESDKLELVYTEVDLPELILHIRNQFKSLADAKDLTLRCHIDKNIPQKIIGDTVRLSQILNNLVSNAIKFTEKGGVTISLKQLSATPMQSVIHFSVKDTGLGIPQKLQQAIFESFKQIQQAAYRKHSGTGLGLTITKKLIELHDSQIHVKSRPGKGTEFYFDLTLNLPTDKNRKKLSSKTLSAYENKLSGIHLLFVEDNHVNALVARKQLEYFGITPDYARNGDEAIELLRKNYYHMALIDLHMPKMDGYGLSEIIHREYPDINIVIFTADIMTDVRQRLARMGIYDILNKPFVPAEMLSVLLKVAHEKNILLNEGIEG</sequence>
<dbReference type="RefSeq" id="WP_187964053.1">
    <property type="nucleotide sequence ID" value="NZ_JACVDC010000004.1"/>
</dbReference>
<dbReference type="CDD" id="cd17546">
    <property type="entry name" value="REC_hyHK_CKI1_RcsC-like"/>
    <property type="match status" value="1"/>
</dbReference>
<evidence type="ECO:0000256" key="6">
    <source>
        <dbReference type="PROSITE-ProRule" id="PRU00169"/>
    </source>
</evidence>
<dbReference type="Pfam" id="PF08447">
    <property type="entry name" value="PAS_3"/>
    <property type="match status" value="2"/>
</dbReference>
<organism evidence="11 12">
    <name type="scientific">Sinomicrobium weinanense</name>
    <dbReference type="NCBI Taxonomy" id="2842200"/>
    <lineage>
        <taxon>Bacteria</taxon>
        <taxon>Pseudomonadati</taxon>
        <taxon>Bacteroidota</taxon>
        <taxon>Flavobacteriia</taxon>
        <taxon>Flavobacteriales</taxon>
        <taxon>Flavobacteriaceae</taxon>
        <taxon>Sinomicrobium</taxon>
    </lineage>
</organism>
<dbReference type="InterPro" id="IPR003018">
    <property type="entry name" value="GAF"/>
</dbReference>
<dbReference type="GO" id="GO:0005886">
    <property type="term" value="C:plasma membrane"/>
    <property type="evidence" value="ECO:0007669"/>
    <property type="project" value="TreeGrafter"/>
</dbReference>
<dbReference type="SMART" id="SM00388">
    <property type="entry name" value="HisKA"/>
    <property type="match status" value="1"/>
</dbReference>
<protein>
    <recommendedName>
        <fullName evidence="2">histidine kinase</fullName>
        <ecNumber evidence="2">2.7.13.3</ecNumber>
    </recommendedName>
</protein>
<dbReference type="GO" id="GO:0000155">
    <property type="term" value="F:phosphorelay sensor kinase activity"/>
    <property type="evidence" value="ECO:0007669"/>
    <property type="project" value="InterPro"/>
</dbReference>
<dbReference type="Gene3D" id="3.30.450.40">
    <property type="match status" value="1"/>
</dbReference>
<dbReference type="CDD" id="cd16922">
    <property type="entry name" value="HATPase_EvgS-ArcB-TorS-like"/>
    <property type="match status" value="1"/>
</dbReference>
<evidence type="ECO:0000259" key="10">
    <source>
        <dbReference type="PROSITE" id="PS50113"/>
    </source>
</evidence>
<dbReference type="InterPro" id="IPR000014">
    <property type="entry name" value="PAS"/>
</dbReference>
<dbReference type="SMART" id="SM00086">
    <property type="entry name" value="PAC"/>
    <property type="match status" value="3"/>
</dbReference>
<dbReference type="FunFam" id="3.30.565.10:FF:000010">
    <property type="entry name" value="Sensor histidine kinase RcsC"/>
    <property type="match status" value="1"/>
</dbReference>
<dbReference type="SMART" id="SM00448">
    <property type="entry name" value="REC"/>
    <property type="match status" value="1"/>
</dbReference>
<keyword evidence="3 6" id="KW-0597">Phosphoprotein</keyword>
<dbReference type="SUPFAM" id="SSF55785">
    <property type="entry name" value="PYP-like sensor domain (PAS domain)"/>
    <property type="match status" value="4"/>
</dbReference>
<dbReference type="AlphaFoldDB" id="A0A926JPC4"/>
<keyword evidence="4" id="KW-0808">Transferase</keyword>
<dbReference type="Pfam" id="PF00512">
    <property type="entry name" value="HisKA"/>
    <property type="match status" value="1"/>
</dbReference>
<feature type="modified residue" description="4-aspartylphosphate" evidence="6">
    <location>
        <position position="1028"/>
    </location>
</feature>
<dbReference type="Gene3D" id="3.40.50.2300">
    <property type="match status" value="1"/>
</dbReference>
<dbReference type="SUPFAM" id="SSF55781">
    <property type="entry name" value="GAF domain-like"/>
    <property type="match status" value="1"/>
</dbReference>
<dbReference type="InterPro" id="IPR001610">
    <property type="entry name" value="PAC"/>
</dbReference>
<evidence type="ECO:0000256" key="3">
    <source>
        <dbReference type="ARBA" id="ARBA00022553"/>
    </source>
</evidence>
<dbReference type="InterPro" id="IPR013655">
    <property type="entry name" value="PAS_fold_3"/>
</dbReference>
<dbReference type="NCBIfam" id="TIGR00229">
    <property type="entry name" value="sensory_box"/>
    <property type="match status" value="2"/>
</dbReference>
<feature type="domain" description="PAC" evidence="10">
    <location>
        <begin position="526"/>
        <end position="581"/>
    </location>
</feature>
<evidence type="ECO:0000256" key="1">
    <source>
        <dbReference type="ARBA" id="ARBA00000085"/>
    </source>
</evidence>